<dbReference type="EMBL" id="JALPRF010000002">
    <property type="protein sequence ID" value="MCK8492640.1"/>
    <property type="molecule type" value="Genomic_DNA"/>
</dbReference>
<dbReference type="Proteomes" id="UP001202180">
    <property type="component" value="Unassembled WGS sequence"/>
</dbReference>
<reference evidence="2 3" key="1">
    <citation type="submission" date="2022-04" db="EMBL/GenBank/DDBJ databases">
        <title>Spirosoma sp. strain RP8 genome sequencing and assembly.</title>
        <authorList>
            <person name="Jung Y."/>
        </authorList>
    </citation>
    <scope>NUCLEOTIDE SEQUENCE [LARGE SCALE GENOMIC DNA]</scope>
    <source>
        <strain evidence="2 3">RP8</strain>
    </source>
</reference>
<organism evidence="2 3">
    <name type="scientific">Spirosoma liriopis</name>
    <dbReference type="NCBI Taxonomy" id="2937440"/>
    <lineage>
        <taxon>Bacteria</taxon>
        <taxon>Pseudomonadati</taxon>
        <taxon>Bacteroidota</taxon>
        <taxon>Cytophagia</taxon>
        <taxon>Cytophagales</taxon>
        <taxon>Cytophagaceae</taxon>
        <taxon>Spirosoma</taxon>
    </lineage>
</organism>
<sequence>MKALIPFLLLFSVNVLAQVKLPTNEIGQVQYQELVRLPDATRPARQIILQARAWLDTEFPNESDAEQQFDQEHNIVFVKSAYRIQDQVIRYTLTIEAKFGRYRATITDLITESKGLSLPVQPTSPTATDLGRTADNKAKNTSVINQAVAQQAELYRELDKDCRATLASLKENMTSWGTKKAE</sequence>
<feature type="signal peptide" evidence="1">
    <location>
        <begin position="1"/>
        <end position="17"/>
    </location>
</feature>
<keyword evidence="1" id="KW-0732">Signal</keyword>
<keyword evidence="3" id="KW-1185">Reference proteome</keyword>
<comment type="caution">
    <text evidence="2">The sequence shown here is derived from an EMBL/GenBank/DDBJ whole genome shotgun (WGS) entry which is preliminary data.</text>
</comment>
<proteinExistence type="predicted"/>
<evidence type="ECO:0000256" key="1">
    <source>
        <dbReference type="SAM" id="SignalP"/>
    </source>
</evidence>
<feature type="chain" id="PRO_5047096384" description="DUF4468 domain-containing protein" evidence="1">
    <location>
        <begin position="18"/>
        <end position="182"/>
    </location>
</feature>
<evidence type="ECO:0000313" key="3">
    <source>
        <dbReference type="Proteomes" id="UP001202180"/>
    </source>
</evidence>
<name>A0ABT0HL17_9BACT</name>
<dbReference type="RefSeq" id="WP_248477248.1">
    <property type="nucleotide sequence ID" value="NZ_JALPRF010000002.1"/>
</dbReference>
<gene>
    <name evidence="2" type="ORF">M0L20_12305</name>
</gene>
<evidence type="ECO:0008006" key="4">
    <source>
        <dbReference type="Google" id="ProtNLM"/>
    </source>
</evidence>
<dbReference type="Gene3D" id="3.30.530.80">
    <property type="match status" value="1"/>
</dbReference>
<accession>A0ABT0HL17</accession>
<evidence type="ECO:0000313" key="2">
    <source>
        <dbReference type="EMBL" id="MCK8492640.1"/>
    </source>
</evidence>
<protein>
    <recommendedName>
        <fullName evidence="4">DUF4468 domain-containing protein</fullName>
    </recommendedName>
</protein>